<dbReference type="HAMAP" id="MF_01916">
    <property type="entry name" value="Cardiolipin_synth_Cls"/>
    <property type="match status" value="1"/>
</dbReference>
<dbReference type="GO" id="GO:0005886">
    <property type="term" value="C:plasma membrane"/>
    <property type="evidence" value="ECO:0007669"/>
    <property type="project" value="UniProtKB-SubCell"/>
</dbReference>
<evidence type="ECO:0000313" key="16">
    <source>
        <dbReference type="Proteomes" id="UP000181976"/>
    </source>
</evidence>
<dbReference type="SMART" id="SM00155">
    <property type="entry name" value="PLDc"/>
    <property type="match status" value="2"/>
</dbReference>
<reference evidence="15 16" key="1">
    <citation type="submission" date="2016-10" db="EMBL/GenBank/DDBJ databases">
        <authorList>
            <person name="de Groot N.N."/>
        </authorList>
    </citation>
    <scope>NUCLEOTIDE SEQUENCE [LARGE SCALE GENOMIC DNA]</scope>
    <source>
        <strain evidence="15 16">DSM 19012</strain>
    </source>
</reference>
<feature type="active site" evidence="12">
    <location>
        <position position="232"/>
    </location>
</feature>
<comment type="function">
    <text evidence="12">Catalyzes the reversible phosphatidyl group transfer from one phosphatidylglycerol molecule to another to form cardiolipin (CL) (diphosphatidylglycerol) and glycerol.</text>
</comment>
<gene>
    <name evidence="15" type="ORF">SAMN05444380_11626</name>
</gene>
<dbReference type="GO" id="GO:0032049">
    <property type="term" value="P:cardiolipin biosynthetic process"/>
    <property type="evidence" value="ECO:0007669"/>
    <property type="project" value="UniProtKB-UniRule"/>
</dbReference>
<evidence type="ECO:0000256" key="7">
    <source>
        <dbReference type="ARBA" id="ARBA00022989"/>
    </source>
</evidence>
<keyword evidence="8 12" id="KW-0443">Lipid metabolism</keyword>
<evidence type="ECO:0000256" key="12">
    <source>
        <dbReference type="HAMAP-Rule" id="MF_01916"/>
    </source>
</evidence>
<keyword evidence="2 12" id="KW-1003">Cell membrane</keyword>
<keyword evidence="16" id="KW-1185">Reference proteome</keyword>
<evidence type="ECO:0000256" key="10">
    <source>
        <dbReference type="ARBA" id="ARBA00023209"/>
    </source>
</evidence>
<protein>
    <recommendedName>
        <fullName evidence="12 13">Cardiolipin synthase</fullName>
        <shortName evidence="12">CL synthase</shortName>
        <ecNumber evidence="12 13">2.7.8.-</ecNumber>
    </recommendedName>
</protein>
<evidence type="ECO:0000256" key="4">
    <source>
        <dbReference type="ARBA" id="ARBA00022679"/>
    </source>
</evidence>
<keyword evidence="9 12" id="KW-0472">Membrane</keyword>
<proteinExistence type="inferred from homology"/>
<comment type="subcellular location">
    <subcellularLocation>
        <location evidence="1 12">Cell membrane</location>
        <topology evidence="1 12">Multi-pass membrane protein</topology>
    </subcellularLocation>
</comment>
<evidence type="ECO:0000256" key="8">
    <source>
        <dbReference type="ARBA" id="ARBA00023098"/>
    </source>
</evidence>
<dbReference type="EC" id="2.7.8.-" evidence="12 13"/>
<feature type="domain" description="PLD phosphodiesterase" evidence="14">
    <location>
        <begin position="225"/>
        <end position="252"/>
    </location>
</feature>
<dbReference type="CDD" id="cd09112">
    <property type="entry name" value="PLDc_CLS_2"/>
    <property type="match status" value="1"/>
</dbReference>
<evidence type="ECO:0000256" key="11">
    <source>
        <dbReference type="ARBA" id="ARBA00023264"/>
    </source>
</evidence>
<evidence type="ECO:0000256" key="1">
    <source>
        <dbReference type="ARBA" id="ARBA00004651"/>
    </source>
</evidence>
<dbReference type="GO" id="GO:0008808">
    <property type="term" value="F:cardiolipin synthase activity"/>
    <property type="evidence" value="ECO:0007669"/>
    <property type="project" value="UniProtKB-UniRule"/>
</dbReference>
<dbReference type="InterPro" id="IPR001736">
    <property type="entry name" value="PLipase_D/transphosphatidylase"/>
</dbReference>
<dbReference type="PANTHER" id="PTHR21248:SF22">
    <property type="entry name" value="PHOSPHOLIPASE D"/>
    <property type="match status" value="1"/>
</dbReference>
<feature type="active site" evidence="12">
    <location>
        <position position="409"/>
    </location>
</feature>
<feature type="active site" evidence="12">
    <location>
        <position position="407"/>
    </location>
</feature>
<evidence type="ECO:0000256" key="13">
    <source>
        <dbReference type="NCBIfam" id="TIGR04265"/>
    </source>
</evidence>
<dbReference type="FunCoup" id="A0A1I2CHP0">
    <property type="interactions" value="76"/>
</dbReference>
<dbReference type="EMBL" id="FONA01000016">
    <property type="protein sequence ID" value="SFE67841.1"/>
    <property type="molecule type" value="Genomic_DNA"/>
</dbReference>
<evidence type="ECO:0000256" key="6">
    <source>
        <dbReference type="ARBA" id="ARBA00022737"/>
    </source>
</evidence>
<evidence type="ECO:0000256" key="3">
    <source>
        <dbReference type="ARBA" id="ARBA00022516"/>
    </source>
</evidence>
<keyword evidence="5 12" id="KW-0812">Transmembrane</keyword>
<evidence type="ECO:0000256" key="5">
    <source>
        <dbReference type="ARBA" id="ARBA00022692"/>
    </source>
</evidence>
<dbReference type="InterPro" id="IPR030874">
    <property type="entry name" value="Cardiolipin_synth_Firmi"/>
</dbReference>
<dbReference type="OrthoDB" id="9762009at2"/>
<dbReference type="InParanoid" id="A0A1I2CHP0"/>
<dbReference type="Pfam" id="PF13091">
    <property type="entry name" value="PLDc_2"/>
    <property type="match status" value="2"/>
</dbReference>
<dbReference type="FunFam" id="3.30.870.10:FF:000014">
    <property type="entry name" value="Cardiolipin synthase"/>
    <property type="match status" value="1"/>
</dbReference>
<sequence length="489" mass="55966">MDIINGIFSSRILSYLLLGYAISILVVVIMIVLENRSPLKTISWILVLLLLPGLGFLFYIFFGQNFRKEKIIARKGMRNQHRLHYLAHSQIIQLTEGNLKGNEIASDTTGIVRLLLNNSSSIVTSGNDVTFLNNGKDKFEALLRELNNAQKFIHLEYYIFEEDNIGYQIKQILKEKARAGVEVRLIVDDVGSWKLKRSFFDEMNEAGVEAYSFLPVRFPLLTSKVNYRNHRKIVVIDGRVGFIGGYNIADRYKDGDMKSYGIWRDTHIMIRGSAVNSLQSIFLTDWFFVSETELTDPGYFPVSEPVNNKVIQIVASGPDSDWPAIMMGIFHTIVRARDYLYIATPYFMPSESVLFALKTAALSGVDVRIIIPEKSDAFITLLCSRSYIRELLEAGVQVYFYQKGFLHAKTIVCDDKISIVGSANMDFRSFEQNFEATAFIYDKATAQEMKETFLEDQRNSEIILLPEWIERPYIEKVKESFARLFSPLL</sequence>
<dbReference type="AlphaFoldDB" id="A0A1I2CHP0"/>
<feature type="transmembrane region" description="Helical" evidence="12">
    <location>
        <begin position="12"/>
        <end position="32"/>
    </location>
</feature>
<dbReference type="STRING" id="385682.SAMN05444380_11626"/>
<evidence type="ECO:0000313" key="15">
    <source>
        <dbReference type="EMBL" id="SFE67841.1"/>
    </source>
</evidence>
<feature type="active site" evidence="12">
    <location>
        <position position="414"/>
    </location>
</feature>
<feature type="transmembrane region" description="Helical" evidence="12">
    <location>
        <begin position="44"/>
        <end position="62"/>
    </location>
</feature>
<comment type="similarity">
    <text evidence="12">Belongs to the phospholipase D family. Cardiolipin synthase subfamily.</text>
</comment>
<keyword evidence="4 12" id="KW-0808">Transferase</keyword>
<organism evidence="15 16">
    <name type="scientific">Thermophagus xiamenensis</name>
    <dbReference type="NCBI Taxonomy" id="385682"/>
    <lineage>
        <taxon>Bacteria</taxon>
        <taxon>Pseudomonadati</taxon>
        <taxon>Bacteroidota</taxon>
        <taxon>Bacteroidia</taxon>
        <taxon>Marinilabiliales</taxon>
        <taxon>Marinilabiliaceae</taxon>
        <taxon>Thermophagus</taxon>
    </lineage>
</organism>
<dbReference type="Pfam" id="PF13396">
    <property type="entry name" value="PLDc_N"/>
    <property type="match status" value="1"/>
</dbReference>
<comment type="catalytic activity">
    <reaction evidence="12">
        <text>2 a 1,2-diacyl-sn-glycero-3-phospho-(1'-sn-glycerol) = a cardiolipin + glycerol</text>
        <dbReference type="Rhea" id="RHEA:31451"/>
        <dbReference type="ChEBI" id="CHEBI:17754"/>
        <dbReference type="ChEBI" id="CHEBI:62237"/>
        <dbReference type="ChEBI" id="CHEBI:64716"/>
    </reaction>
</comment>
<evidence type="ECO:0000256" key="9">
    <source>
        <dbReference type="ARBA" id="ARBA00023136"/>
    </source>
</evidence>
<keyword evidence="11 12" id="KW-1208">Phospholipid metabolism</keyword>
<accession>A0A1I2CHP0</accession>
<name>A0A1I2CHP0_9BACT</name>
<dbReference type="PROSITE" id="PS50035">
    <property type="entry name" value="PLD"/>
    <property type="match status" value="2"/>
</dbReference>
<evidence type="ECO:0000256" key="2">
    <source>
        <dbReference type="ARBA" id="ARBA00022475"/>
    </source>
</evidence>
<dbReference type="CDD" id="cd09110">
    <property type="entry name" value="PLDc_CLS_1"/>
    <property type="match status" value="1"/>
</dbReference>
<dbReference type="InterPro" id="IPR022924">
    <property type="entry name" value="Cardiolipin_synthase"/>
</dbReference>
<dbReference type="Gene3D" id="3.30.870.10">
    <property type="entry name" value="Endonuclease Chain A"/>
    <property type="match status" value="2"/>
</dbReference>
<keyword evidence="6" id="KW-0677">Repeat</keyword>
<feature type="domain" description="PLD phosphodiesterase" evidence="14">
    <location>
        <begin position="402"/>
        <end position="429"/>
    </location>
</feature>
<dbReference type="SUPFAM" id="SSF56024">
    <property type="entry name" value="Phospholipase D/nuclease"/>
    <property type="match status" value="2"/>
</dbReference>
<dbReference type="eggNOG" id="COG1502">
    <property type="taxonomic scope" value="Bacteria"/>
</dbReference>
<keyword evidence="7 12" id="KW-1133">Transmembrane helix</keyword>
<dbReference type="Proteomes" id="UP000181976">
    <property type="component" value="Unassembled WGS sequence"/>
</dbReference>
<dbReference type="InterPro" id="IPR025202">
    <property type="entry name" value="PLD-like_dom"/>
</dbReference>
<dbReference type="InterPro" id="IPR027379">
    <property type="entry name" value="CLS_N"/>
</dbReference>
<feature type="active site" evidence="12">
    <location>
        <position position="237"/>
    </location>
</feature>
<feature type="active site" evidence="12">
    <location>
        <position position="230"/>
    </location>
</feature>
<dbReference type="NCBIfam" id="TIGR04265">
    <property type="entry name" value="bac_cardiolipin"/>
    <property type="match status" value="1"/>
</dbReference>
<keyword evidence="3 12" id="KW-0444">Lipid biosynthesis</keyword>
<evidence type="ECO:0000259" key="14">
    <source>
        <dbReference type="PROSITE" id="PS50035"/>
    </source>
</evidence>
<dbReference type="PANTHER" id="PTHR21248">
    <property type="entry name" value="CARDIOLIPIN SYNTHASE"/>
    <property type="match status" value="1"/>
</dbReference>
<keyword evidence="10 12" id="KW-0594">Phospholipid biosynthesis</keyword>